<evidence type="ECO:0000313" key="1">
    <source>
        <dbReference type="EMBL" id="BAW16477.1"/>
    </source>
</evidence>
<dbReference type="Proteomes" id="UP000217792">
    <property type="component" value="Chromosome"/>
</dbReference>
<reference evidence="1 2" key="1">
    <citation type="journal article" date="2017" name="Infect. Immun.">
        <title>Characterization of the Pathogenicity of Streptococcus intermedius TYG1620 Isolated from a Human Brain Abscess Based on the Complete Genome Sequence with Transcriptome Analysis and Transposon Mutagenesis in a Murine Subcutaneous Abscess Model.</title>
        <authorList>
            <person name="Hasegawa N."/>
            <person name="Sekizuka T."/>
            <person name="Sugi Y."/>
            <person name="Kawakami N."/>
            <person name="Ogasawara Y."/>
            <person name="Kato K."/>
            <person name="Yamashita A."/>
            <person name="Takeuchi F."/>
            <person name="Kuroda M."/>
        </authorList>
    </citation>
    <scope>NUCLEOTIDE SEQUENCE [LARGE SCALE GENOMIC DNA]</scope>
    <source>
        <strain evidence="1 2">TYG1620</strain>
    </source>
</reference>
<evidence type="ECO:0008006" key="3">
    <source>
        <dbReference type="Google" id="ProtNLM"/>
    </source>
</evidence>
<dbReference type="AlphaFoldDB" id="A0AAD1C6H5"/>
<organism evidence="1 2">
    <name type="scientific">Streptococcus intermedius</name>
    <dbReference type="NCBI Taxonomy" id="1338"/>
    <lineage>
        <taxon>Bacteria</taxon>
        <taxon>Bacillati</taxon>
        <taxon>Bacillota</taxon>
        <taxon>Bacilli</taxon>
        <taxon>Lactobacillales</taxon>
        <taxon>Streptococcaceae</taxon>
        <taxon>Streptococcus</taxon>
        <taxon>Streptococcus anginosus group</taxon>
    </lineage>
</organism>
<dbReference type="EMBL" id="AP014880">
    <property type="protein sequence ID" value="BAW16477.1"/>
    <property type="molecule type" value="Genomic_DNA"/>
</dbReference>
<accession>A0AAD1C6H5</accession>
<evidence type="ECO:0000313" key="2">
    <source>
        <dbReference type="Proteomes" id="UP000217792"/>
    </source>
</evidence>
<protein>
    <recommendedName>
        <fullName evidence="3">Plasmid stabilization system protein</fullName>
    </recommendedName>
</protein>
<proteinExistence type="predicted"/>
<sequence>MVKYQVRYPSTFFKAMDKLDSGTQKVIARWIDKHLVDVDFPKARWGNI</sequence>
<gene>
    <name evidence="1" type="ORF">SITYG_04910</name>
</gene>
<name>A0AAD1C6H5_STRIT</name>